<evidence type="ECO:0008006" key="4">
    <source>
        <dbReference type="Google" id="ProtNLM"/>
    </source>
</evidence>
<feature type="transmembrane region" description="Helical" evidence="1">
    <location>
        <begin position="121"/>
        <end position="138"/>
    </location>
</feature>
<evidence type="ECO:0000313" key="3">
    <source>
        <dbReference type="Proteomes" id="UP000176700"/>
    </source>
</evidence>
<feature type="transmembrane region" description="Helical" evidence="1">
    <location>
        <begin position="6"/>
        <end position="24"/>
    </location>
</feature>
<comment type="caution">
    <text evidence="2">The sequence shown here is derived from an EMBL/GenBank/DDBJ whole genome shotgun (WGS) entry which is preliminary data.</text>
</comment>
<reference evidence="2 3" key="1">
    <citation type="journal article" date="2016" name="Nat. Commun.">
        <title>Thousands of microbial genomes shed light on interconnected biogeochemical processes in an aquifer system.</title>
        <authorList>
            <person name="Anantharaman K."/>
            <person name="Brown C.T."/>
            <person name="Hug L.A."/>
            <person name="Sharon I."/>
            <person name="Castelle C.J."/>
            <person name="Probst A.J."/>
            <person name="Thomas B.C."/>
            <person name="Singh A."/>
            <person name="Wilkins M.J."/>
            <person name="Karaoz U."/>
            <person name="Brodie E.L."/>
            <person name="Williams K.H."/>
            <person name="Hubbard S.S."/>
            <person name="Banfield J.F."/>
        </authorList>
    </citation>
    <scope>NUCLEOTIDE SEQUENCE [LARGE SCALE GENOMIC DNA]</scope>
</reference>
<name>A0A1G2G123_9BACT</name>
<keyword evidence="1" id="KW-0472">Membrane</keyword>
<protein>
    <recommendedName>
        <fullName evidence="4">EamA domain-containing protein</fullName>
    </recommendedName>
</protein>
<keyword evidence="1" id="KW-0812">Transmembrane</keyword>
<accession>A0A1G2G123</accession>
<dbReference type="InterPro" id="IPR037185">
    <property type="entry name" value="EmrE-like"/>
</dbReference>
<feature type="transmembrane region" description="Helical" evidence="1">
    <location>
        <begin position="60"/>
        <end position="79"/>
    </location>
</feature>
<dbReference type="EMBL" id="MHNI01000005">
    <property type="protein sequence ID" value="OGZ43521.1"/>
    <property type="molecule type" value="Genomic_DNA"/>
</dbReference>
<dbReference type="SUPFAM" id="SSF103481">
    <property type="entry name" value="Multidrug resistance efflux transporter EmrE"/>
    <property type="match status" value="1"/>
</dbReference>
<dbReference type="AlphaFoldDB" id="A0A1G2G123"/>
<organism evidence="2 3">
    <name type="scientific">Candidatus Ryanbacteria bacterium RIFCSPHIGHO2_01_45_13</name>
    <dbReference type="NCBI Taxonomy" id="1802112"/>
    <lineage>
        <taxon>Bacteria</taxon>
        <taxon>Candidatus Ryaniibacteriota</taxon>
    </lineage>
</organism>
<dbReference type="Proteomes" id="UP000176700">
    <property type="component" value="Unassembled WGS sequence"/>
</dbReference>
<feature type="transmembrane region" description="Helical" evidence="1">
    <location>
        <begin position="292"/>
        <end position="310"/>
    </location>
</feature>
<evidence type="ECO:0000256" key="1">
    <source>
        <dbReference type="SAM" id="Phobius"/>
    </source>
</evidence>
<feature type="transmembrane region" description="Helical" evidence="1">
    <location>
        <begin position="185"/>
        <end position="206"/>
    </location>
</feature>
<gene>
    <name evidence="2" type="ORF">A2W41_04265</name>
</gene>
<feature type="transmembrane region" description="Helical" evidence="1">
    <location>
        <begin position="259"/>
        <end position="280"/>
    </location>
</feature>
<evidence type="ECO:0000313" key="2">
    <source>
        <dbReference type="EMBL" id="OGZ43521.1"/>
    </source>
</evidence>
<sequence>MLWLPIAISSYFLSGLAAVIDKVLLTSRIPEPLTYAFYTSILSVGVVVLVPFGFSVFPLHIILLALSAGATLMVGYYFFYRAMRSFEASRVVPLTAGVFTPIFTLIISFSIFSSSLETKELLAFILFVVGGLFFMIHTGKQTLSFNYLLVAPTFISGLFFAISFSVTKEVFEFSAVFIEGSVKSFVSGFVWMRFGSFLVAVFILLIPVLRKIVFTSHVSIKRSSLGIFLANKIIGAFGFLLLNYAIFLGSEKLVVALKGIEYLFVFFMTLLFSIFVPVVIRESLRKGVIVQKFLGVVIIGAGLFLYTFPFS</sequence>
<feature type="transmembrane region" description="Helical" evidence="1">
    <location>
        <begin position="145"/>
        <end position="165"/>
    </location>
</feature>
<feature type="transmembrane region" description="Helical" evidence="1">
    <location>
        <begin position="227"/>
        <end position="247"/>
    </location>
</feature>
<feature type="transmembrane region" description="Helical" evidence="1">
    <location>
        <begin position="91"/>
        <end position="115"/>
    </location>
</feature>
<feature type="transmembrane region" description="Helical" evidence="1">
    <location>
        <begin position="36"/>
        <end position="54"/>
    </location>
</feature>
<keyword evidence="1" id="KW-1133">Transmembrane helix</keyword>
<proteinExistence type="predicted"/>